<accession>A0A6J4KHC6</accession>
<comment type="similarity">
    <text evidence="1">Belongs to the class IV-like SAM-binding methyltransferase superfamily. RNA methyltransferase TrmH family.</text>
</comment>
<dbReference type="Pfam" id="PF08032">
    <property type="entry name" value="SpoU_sub_bind"/>
    <property type="match status" value="1"/>
</dbReference>
<evidence type="ECO:0000256" key="2">
    <source>
        <dbReference type="ARBA" id="ARBA00022603"/>
    </source>
</evidence>
<evidence type="ECO:0000259" key="4">
    <source>
        <dbReference type="SMART" id="SM00967"/>
    </source>
</evidence>
<dbReference type="AlphaFoldDB" id="A0A6J4KHC6"/>
<dbReference type="PANTHER" id="PTHR43191">
    <property type="entry name" value="RRNA METHYLTRANSFERASE 3"/>
    <property type="match status" value="1"/>
</dbReference>
<dbReference type="GO" id="GO:0003723">
    <property type="term" value="F:RNA binding"/>
    <property type="evidence" value="ECO:0007669"/>
    <property type="project" value="InterPro"/>
</dbReference>
<dbReference type="SUPFAM" id="SSF75217">
    <property type="entry name" value="alpha/beta knot"/>
    <property type="match status" value="1"/>
</dbReference>
<dbReference type="SUPFAM" id="SSF55315">
    <property type="entry name" value="L30e-like"/>
    <property type="match status" value="1"/>
</dbReference>
<dbReference type="EMBL" id="CADCTS010000237">
    <property type="protein sequence ID" value="CAA9305006.1"/>
    <property type="molecule type" value="Genomic_DNA"/>
</dbReference>
<dbReference type="InterPro" id="IPR013123">
    <property type="entry name" value="SpoU_subst-bd"/>
</dbReference>
<name>A0A6J4KHC6_9ACTN</name>
<sequence>MQAGEFLAEGRQAVAEALRRPGVVQDLLVARGAIGRHQDLLAEAAAAGVPVGSVADDQLATLADTVTPQGLVAVCRAVDVSLEEALAGRPRLVVLCDQVRDPGNLGTVVRCADAFGADAVLVSRDSVDLWNAKTVRASTGSVFHLPVAVEVDLPAAVARARAAGMAVYGADGGGSDSVDDLARTGGLSRPVLWVMGNEAWGLPPEHADLVDALVALPMYGRAESLNLSTAAAVFLYATATAQRAGS</sequence>
<dbReference type="InterPro" id="IPR029028">
    <property type="entry name" value="Alpha/beta_knot_MTases"/>
</dbReference>
<dbReference type="Pfam" id="PF00588">
    <property type="entry name" value="SpoU_methylase"/>
    <property type="match status" value="1"/>
</dbReference>
<reference evidence="5" key="1">
    <citation type="submission" date="2020-02" db="EMBL/GenBank/DDBJ databases">
        <authorList>
            <person name="Meier V. D."/>
        </authorList>
    </citation>
    <scope>NUCLEOTIDE SEQUENCE</scope>
    <source>
        <strain evidence="5">AVDCRST_MAG48</strain>
    </source>
</reference>
<dbReference type="SMART" id="SM00967">
    <property type="entry name" value="SpoU_sub_bind"/>
    <property type="match status" value="1"/>
</dbReference>
<organism evidence="5">
    <name type="scientific">uncultured Friedmanniella sp</name>
    <dbReference type="NCBI Taxonomy" id="335381"/>
    <lineage>
        <taxon>Bacteria</taxon>
        <taxon>Bacillati</taxon>
        <taxon>Actinomycetota</taxon>
        <taxon>Actinomycetes</taxon>
        <taxon>Propionibacteriales</taxon>
        <taxon>Nocardioidaceae</taxon>
        <taxon>Friedmanniella</taxon>
        <taxon>environmental samples</taxon>
    </lineage>
</organism>
<evidence type="ECO:0000313" key="5">
    <source>
        <dbReference type="EMBL" id="CAA9305006.1"/>
    </source>
</evidence>
<dbReference type="InterPro" id="IPR001537">
    <property type="entry name" value="SpoU_MeTrfase"/>
</dbReference>
<dbReference type="InterPro" id="IPR029064">
    <property type="entry name" value="Ribosomal_eL30-like_sf"/>
</dbReference>
<protein>
    <submittedName>
        <fullName evidence="5">RNA methyltransferase, TrmH family</fullName>
    </submittedName>
</protein>
<evidence type="ECO:0000256" key="1">
    <source>
        <dbReference type="ARBA" id="ARBA00007228"/>
    </source>
</evidence>
<dbReference type="Gene3D" id="3.40.1280.10">
    <property type="match status" value="1"/>
</dbReference>
<dbReference type="CDD" id="cd18095">
    <property type="entry name" value="SpoU-like_rRNA-MTase"/>
    <property type="match status" value="1"/>
</dbReference>
<feature type="domain" description="RNA 2-O ribose methyltransferase substrate binding" evidence="4">
    <location>
        <begin position="7"/>
        <end position="81"/>
    </location>
</feature>
<dbReference type="InterPro" id="IPR051259">
    <property type="entry name" value="rRNA_Methyltransferase"/>
</dbReference>
<dbReference type="GO" id="GO:0005737">
    <property type="term" value="C:cytoplasm"/>
    <property type="evidence" value="ECO:0007669"/>
    <property type="project" value="UniProtKB-ARBA"/>
</dbReference>
<dbReference type="Gene3D" id="3.30.1330.30">
    <property type="match status" value="1"/>
</dbReference>
<dbReference type="InterPro" id="IPR029026">
    <property type="entry name" value="tRNA_m1G_MTases_N"/>
</dbReference>
<keyword evidence="3 5" id="KW-0808">Transferase</keyword>
<evidence type="ECO:0000256" key="3">
    <source>
        <dbReference type="ARBA" id="ARBA00022679"/>
    </source>
</evidence>
<dbReference type="GO" id="GO:0006396">
    <property type="term" value="P:RNA processing"/>
    <property type="evidence" value="ECO:0007669"/>
    <property type="project" value="InterPro"/>
</dbReference>
<dbReference type="GO" id="GO:0032259">
    <property type="term" value="P:methylation"/>
    <property type="evidence" value="ECO:0007669"/>
    <property type="project" value="UniProtKB-KW"/>
</dbReference>
<keyword evidence="2 5" id="KW-0489">Methyltransferase</keyword>
<dbReference type="GO" id="GO:0008173">
    <property type="term" value="F:RNA methyltransferase activity"/>
    <property type="evidence" value="ECO:0007669"/>
    <property type="project" value="InterPro"/>
</dbReference>
<gene>
    <name evidence="5" type="ORF">AVDCRST_MAG48-1626</name>
</gene>
<proteinExistence type="inferred from homology"/>
<dbReference type="PANTHER" id="PTHR43191:SF2">
    <property type="entry name" value="RRNA METHYLTRANSFERASE 3, MITOCHONDRIAL"/>
    <property type="match status" value="1"/>
</dbReference>